<dbReference type="Proteomes" id="UP000265515">
    <property type="component" value="Unassembled WGS sequence"/>
</dbReference>
<keyword evidence="2" id="KW-1185">Reference proteome</keyword>
<reference evidence="1 2" key="1">
    <citation type="journal article" date="2018" name="Cell">
        <title>The Chara Genome: Secondary Complexity and Implications for Plant Terrestrialization.</title>
        <authorList>
            <person name="Nishiyama T."/>
            <person name="Sakayama H."/>
            <person name="Vries J.D."/>
            <person name="Buschmann H."/>
            <person name="Saint-Marcoux D."/>
            <person name="Ullrich K.K."/>
            <person name="Haas F.B."/>
            <person name="Vanderstraeten L."/>
            <person name="Becker D."/>
            <person name="Lang D."/>
            <person name="Vosolsobe S."/>
            <person name="Rombauts S."/>
            <person name="Wilhelmsson P.K.I."/>
            <person name="Janitza P."/>
            <person name="Kern R."/>
            <person name="Heyl A."/>
            <person name="Rumpler F."/>
            <person name="Villalobos L.I.A.C."/>
            <person name="Clay J.M."/>
            <person name="Skokan R."/>
            <person name="Toyoda A."/>
            <person name="Suzuki Y."/>
            <person name="Kagoshima H."/>
            <person name="Schijlen E."/>
            <person name="Tajeshwar N."/>
            <person name="Catarino B."/>
            <person name="Hetherington A.J."/>
            <person name="Saltykova A."/>
            <person name="Bonnot C."/>
            <person name="Breuninger H."/>
            <person name="Symeonidi A."/>
            <person name="Radhakrishnan G.V."/>
            <person name="Van Nieuwerburgh F."/>
            <person name="Deforce D."/>
            <person name="Chang C."/>
            <person name="Karol K.G."/>
            <person name="Hedrich R."/>
            <person name="Ulvskov P."/>
            <person name="Glockner G."/>
            <person name="Delwiche C.F."/>
            <person name="Petrasek J."/>
            <person name="Van de Peer Y."/>
            <person name="Friml J."/>
            <person name="Beilby M."/>
            <person name="Dolan L."/>
            <person name="Kohara Y."/>
            <person name="Sugano S."/>
            <person name="Fujiyama A."/>
            <person name="Delaux P.-M."/>
            <person name="Quint M."/>
            <person name="TheiBen G."/>
            <person name="Hagemann M."/>
            <person name="Harholt J."/>
            <person name="Dunand C."/>
            <person name="Zachgo S."/>
            <person name="Langdale J."/>
            <person name="Maumus F."/>
            <person name="Straeten D.V.D."/>
            <person name="Gould S.B."/>
            <person name="Rensing S.A."/>
        </authorList>
    </citation>
    <scope>NUCLEOTIDE SEQUENCE [LARGE SCALE GENOMIC DNA]</scope>
    <source>
        <strain evidence="1 2">S276</strain>
    </source>
</reference>
<dbReference type="Gramene" id="GBG59155">
    <property type="protein sequence ID" value="GBG59155"/>
    <property type="gene ID" value="CBR_g32171"/>
</dbReference>
<gene>
    <name evidence="1" type="ORF">CBR_g32171</name>
</gene>
<dbReference type="EMBL" id="BFEA01000003">
    <property type="protein sequence ID" value="GBG59155.1"/>
    <property type="molecule type" value="Genomic_DNA"/>
</dbReference>
<sequence>MLPASPTTVEVVKQSSQLMTPKSAAQKVMLRPTLGLQKSTSTPVHAWEANASQTALHVALETMGAAAFAKRHRAMTALTAAYKTVCSAAPTLPEEGFQNVINGV</sequence>
<accession>A0A388JN16</accession>
<dbReference type="AlphaFoldDB" id="A0A388JN16"/>
<proteinExistence type="predicted"/>
<comment type="caution">
    <text evidence="1">The sequence shown here is derived from an EMBL/GenBank/DDBJ whole genome shotgun (WGS) entry which is preliminary data.</text>
</comment>
<organism evidence="1 2">
    <name type="scientific">Chara braunii</name>
    <name type="common">Braun's stonewort</name>
    <dbReference type="NCBI Taxonomy" id="69332"/>
    <lineage>
        <taxon>Eukaryota</taxon>
        <taxon>Viridiplantae</taxon>
        <taxon>Streptophyta</taxon>
        <taxon>Charophyceae</taxon>
        <taxon>Charales</taxon>
        <taxon>Characeae</taxon>
        <taxon>Chara</taxon>
    </lineage>
</organism>
<protein>
    <submittedName>
        <fullName evidence="1">Uncharacterized protein</fullName>
    </submittedName>
</protein>
<name>A0A388JN16_CHABU</name>
<evidence type="ECO:0000313" key="2">
    <source>
        <dbReference type="Proteomes" id="UP000265515"/>
    </source>
</evidence>
<evidence type="ECO:0000313" key="1">
    <source>
        <dbReference type="EMBL" id="GBG59155.1"/>
    </source>
</evidence>